<name>A0ABY9XJ99_9GAMM</name>
<dbReference type="Proteomes" id="UP001300348">
    <property type="component" value="Chromosome"/>
</dbReference>
<gene>
    <name evidence="1" type="ORF">QL112_002810</name>
</gene>
<evidence type="ECO:0008006" key="3">
    <source>
        <dbReference type="Google" id="ProtNLM"/>
    </source>
</evidence>
<evidence type="ECO:0000313" key="1">
    <source>
        <dbReference type="EMBL" id="WNH02682.1"/>
    </source>
</evidence>
<keyword evidence="2" id="KW-1185">Reference proteome</keyword>
<evidence type="ECO:0000313" key="2">
    <source>
        <dbReference type="Proteomes" id="UP001300348"/>
    </source>
</evidence>
<proteinExistence type="predicted"/>
<protein>
    <recommendedName>
        <fullName evidence="3">YkgJ family cysteine cluster protein</fullName>
    </recommendedName>
</protein>
<dbReference type="RefSeq" id="WP_189760548.1">
    <property type="nucleotide sequence ID" value="NZ_CAWPOC010000256.1"/>
</dbReference>
<dbReference type="EMBL" id="CP133647">
    <property type="protein sequence ID" value="WNH02682.1"/>
    <property type="molecule type" value="Genomic_DNA"/>
</dbReference>
<reference evidence="1 2" key="1">
    <citation type="journal article" date="2023" name="Access Microbiol">
        <title>The genome of a steinernematid-associated Pseudomonas piscis bacterium encodes the biosynthesis of insect toxins.</title>
        <authorList>
            <person name="Awori R.M."/>
            <person name="Hendre P."/>
            <person name="Amugune N.O."/>
        </authorList>
    </citation>
    <scope>NUCLEOTIDE SEQUENCE [LARGE SCALE GENOMIC DNA]</scope>
    <source>
        <strain evidence="1 2">97</strain>
    </source>
</reference>
<accession>A0ABY9XJ99</accession>
<organism evidence="1 2">
    <name type="scientific">Xenorhabdus griffiniae</name>
    <dbReference type="NCBI Taxonomy" id="351672"/>
    <lineage>
        <taxon>Bacteria</taxon>
        <taxon>Pseudomonadati</taxon>
        <taxon>Pseudomonadota</taxon>
        <taxon>Gammaproteobacteria</taxon>
        <taxon>Enterobacterales</taxon>
        <taxon>Morganellaceae</taxon>
        <taxon>Xenorhabdus</taxon>
    </lineage>
</organism>
<dbReference type="GeneID" id="88854453"/>
<sequence length="173" mass="18928">MMTVELLSSVLATLDEKIPTCSQLVSEGACSWDCCTYTDSYILLLPGEKESAERMGFSLSHYNIIDDNYHGGMKIVPADMGCCVSPGQGSNAYKPVDCRVFPFWFQFAGDELEIVEGKSCPAIRMGLSLDKYRDQALRTGTLLARDGDIAEFLRKARMVNYSGDGSGIPVVSV</sequence>